<accession>A0A3L9DRA2</accession>
<evidence type="ECO:0000313" key="2">
    <source>
        <dbReference type="Proteomes" id="UP000279194"/>
    </source>
</evidence>
<keyword evidence="2" id="KW-1185">Reference proteome</keyword>
<sequence length="159" mass="18832">MNKQEAIETIEKMGEYEPFVDEPISKKSVLNIINQIDEPQKVVIPKFVAEWIEGLRDKALNLFDAYQHPFEDKRVRKWFMDFSNFDLFARAWLDGYEIEKDKLYTVEIPNNGGTLALTSINGRLKLDHGYKCFPAKLTEEKIREKFNWAWQWAKPVEEE</sequence>
<dbReference type="AlphaFoldDB" id="A0A3L9DRA2"/>
<comment type="caution">
    <text evidence="1">The sequence shown here is derived from an EMBL/GenBank/DDBJ whole genome shotgun (WGS) entry which is preliminary data.</text>
</comment>
<dbReference type="EMBL" id="RCVM01000010">
    <property type="protein sequence ID" value="RLY03094.1"/>
    <property type="molecule type" value="Genomic_DNA"/>
</dbReference>
<evidence type="ECO:0000313" key="1">
    <source>
        <dbReference type="EMBL" id="RLY03094.1"/>
    </source>
</evidence>
<dbReference type="Pfam" id="PF07852">
    <property type="entry name" value="DUF1642"/>
    <property type="match status" value="1"/>
</dbReference>
<gene>
    <name evidence="1" type="ORF">EAF07_06015</name>
</gene>
<protein>
    <submittedName>
        <fullName evidence="1">DUF1642 domain-containing protein</fullName>
    </submittedName>
</protein>
<organism evidence="1 2">
    <name type="scientific">Streptococcus hillyeri</name>
    <dbReference type="NCBI Taxonomy" id="2282420"/>
    <lineage>
        <taxon>Bacteria</taxon>
        <taxon>Bacillati</taxon>
        <taxon>Bacillota</taxon>
        <taxon>Bacilli</taxon>
        <taxon>Lactobacillales</taxon>
        <taxon>Streptococcaceae</taxon>
        <taxon>Streptococcus</taxon>
    </lineage>
</organism>
<name>A0A3L9DRA2_9STRE</name>
<dbReference type="Proteomes" id="UP000279194">
    <property type="component" value="Unassembled WGS sequence"/>
</dbReference>
<dbReference type="RefSeq" id="WP_121835653.1">
    <property type="nucleotide sequence ID" value="NZ_CP163513.1"/>
</dbReference>
<reference evidence="1 2" key="1">
    <citation type="submission" date="2018-10" db="EMBL/GenBank/DDBJ databases">
        <title>Streptococcus hillyeri sp. nov., isolated from equine tracheal sample.</title>
        <authorList>
            <person name="Macfadyen A.C."/>
            <person name="Waller A."/>
            <person name="Paterson G.K."/>
        </authorList>
    </citation>
    <scope>NUCLEOTIDE SEQUENCE [LARGE SCALE GENOMIC DNA]</scope>
    <source>
        <strain evidence="1 2">28462</strain>
    </source>
</reference>
<proteinExistence type="predicted"/>
<dbReference type="OrthoDB" id="2243928at2"/>
<dbReference type="InterPro" id="IPR012865">
    <property type="entry name" value="DUF1642"/>
</dbReference>